<comment type="caution">
    <text evidence="2">The sequence shown here is derived from an EMBL/GenBank/DDBJ whole genome shotgun (WGS) entry which is preliminary data.</text>
</comment>
<keyword evidence="3" id="KW-1185">Reference proteome</keyword>
<evidence type="ECO:0000313" key="2">
    <source>
        <dbReference type="EMBL" id="KAJ4981889.1"/>
    </source>
</evidence>
<reference evidence="2" key="1">
    <citation type="journal article" date="2023" name="Plant J.">
        <title>The genome of the king protea, Protea cynaroides.</title>
        <authorList>
            <person name="Chang J."/>
            <person name="Duong T.A."/>
            <person name="Schoeman C."/>
            <person name="Ma X."/>
            <person name="Roodt D."/>
            <person name="Barker N."/>
            <person name="Li Z."/>
            <person name="Van de Peer Y."/>
            <person name="Mizrachi E."/>
        </authorList>
    </citation>
    <scope>NUCLEOTIDE SEQUENCE</scope>
    <source>
        <tissue evidence="2">Young leaves</tissue>
    </source>
</reference>
<proteinExistence type="predicted"/>
<dbReference type="Pfam" id="PF00122">
    <property type="entry name" value="E1-E2_ATPase"/>
    <property type="match status" value="1"/>
</dbReference>
<dbReference type="InterPro" id="IPR032675">
    <property type="entry name" value="LRR_dom_sf"/>
</dbReference>
<dbReference type="Proteomes" id="UP001141806">
    <property type="component" value="Unassembled WGS sequence"/>
</dbReference>
<name>A0A9Q0L3W9_9MAGN</name>
<sequence length="237" mass="26208">MKPKWVISRSVLDAKTEGIRLEKAEDAEPKTEQKKKAEQRRTEMGNFLNLAHNRFSEHEFPHIGNLSALEYLNLSQTGLTGSIPPSITILIGLRVLNLLLASTICKFLMSNGIEISFSLLQKLPEMHNTTSLTTTSLFVLHNSPLRPLSLHSDNTLEALKEIQSVVIREGKRIAKDLVPGDIVELRVGDKVPADLRVLNLISSTVRVEQGSLTGENEAVNKTNKAVPEDTDIQGKSV</sequence>
<evidence type="ECO:0000259" key="1">
    <source>
        <dbReference type="Pfam" id="PF00122"/>
    </source>
</evidence>
<gene>
    <name evidence="2" type="ORF">NE237_032726</name>
</gene>
<dbReference type="InterPro" id="IPR008250">
    <property type="entry name" value="ATPase_P-typ_transduc_dom_A_sf"/>
</dbReference>
<dbReference type="Gene3D" id="2.70.150.10">
    <property type="entry name" value="Calcium-transporting ATPase, cytoplasmic transduction domain A"/>
    <property type="match status" value="1"/>
</dbReference>
<organism evidence="2 3">
    <name type="scientific">Protea cynaroides</name>
    <dbReference type="NCBI Taxonomy" id="273540"/>
    <lineage>
        <taxon>Eukaryota</taxon>
        <taxon>Viridiplantae</taxon>
        <taxon>Streptophyta</taxon>
        <taxon>Embryophyta</taxon>
        <taxon>Tracheophyta</taxon>
        <taxon>Spermatophyta</taxon>
        <taxon>Magnoliopsida</taxon>
        <taxon>Proteales</taxon>
        <taxon>Proteaceae</taxon>
        <taxon>Protea</taxon>
    </lineage>
</organism>
<evidence type="ECO:0000313" key="3">
    <source>
        <dbReference type="Proteomes" id="UP001141806"/>
    </source>
</evidence>
<dbReference type="AlphaFoldDB" id="A0A9Q0L3W9"/>
<dbReference type="PANTHER" id="PTHR42861">
    <property type="entry name" value="CALCIUM-TRANSPORTING ATPASE"/>
    <property type="match status" value="1"/>
</dbReference>
<dbReference type="SUPFAM" id="SSF81653">
    <property type="entry name" value="Calcium ATPase, transduction domain A"/>
    <property type="match status" value="1"/>
</dbReference>
<dbReference type="EMBL" id="JAMYWD010000001">
    <property type="protein sequence ID" value="KAJ4981889.1"/>
    <property type="molecule type" value="Genomic_DNA"/>
</dbReference>
<dbReference type="OrthoDB" id="3352408at2759"/>
<feature type="domain" description="P-type ATPase A" evidence="1">
    <location>
        <begin position="173"/>
        <end position="224"/>
    </location>
</feature>
<accession>A0A9Q0L3W9</accession>
<dbReference type="Gene3D" id="3.80.10.10">
    <property type="entry name" value="Ribonuclease Inhibitor"/>
    <property type="match status" value="1"/>
</dbReference>
<protein>
    <recommendedName>
        <fullName evidence="1">P-type ATPase A domain-containing protein</fullName>
    </recommendedName>
</protein>
<dbReference type="InterPro" id="IPR059000">
    <property type="entry name" value="ATPase_P-type_domA"/>
</dbReference>
<dbReference type="SUPFAM" id="SSF52058">
    <property type="entry name" value="L domain-like"/>
    <property type="match status" value="1"/>
</dbReference>